<dbReference type="KEGG" id="srho:HH216_12100"/>
<name>A0A7L5DI02_9BACT</name>
<dbReference type="Proteomes" id="UP000501128">
    <property type="component" value="Chromosome"/>
</dbReference>
<reference evidence="2 3" key="1">
    <citation type="submission" date="2020-04" db="EMBL/GenBank/DDBJ databases">
        <title>Genome sequencing of novel species.</title>
        <authorList>
            <person name="Heo J."/>
            <person name="Kim S.-J."/>
            <person name="Kim J.-S."/>
            <person name="Hong S.-B."/>
            <person name="Kwon S.-W."/>
        </authorList>
    </citation>
    <scope>NUCLEOTIDE SEQUENCE [LARGE SCALE GENOMIC DNA]</scope>
    <source>
        <strain evidence="2 3">CJU-R4</strain>
    </source>
</reference>
<evidence type="ECO:0000313" key="3">
    <source>
        <dbReference type="Proteomes" id="UP000501128"/>
    </source>
</evidence>
<organism evidence="2 3">
    <name type="scientific">Spirosoma rhododendri</name>
    <dbReference type="NCBI Taxonomy" id="2728024"/>
    <lineage>
        <taxon>Bacteria</taxon>
        <taxon>Pseudomonadati</taxon>
        <taxon>Bacteroidota</taxon>
        <taxon>Cytophagia</taxon>
        <taxon>Cytophagales</taxon>
        <taxon>Cytophagaceae</taxon>
        <taxon>Spirosoma</taxon>
    </lineage>
</organism>
<evidence type="ECO:0000313" key="2">
    <source>
        <dbReference type="EMBL" id="QJD76971.1"/>
    </source>
</evidence>
<keyword evidence="3" id="KW-1185">Reference proteome</keyword>
<dbReference type="RefSeq" id="WP_169548915.1">
    <property type="nucleotide sequence ID" value="NZ_CP051677.1"/>
</dbReference>
<keyword evidence="1" id="KW-0472">Membrane</keyword>
<dbReference type="EMBL" id="CP051677">
    <property type="protein sequence ID" value="QJD76971.1"/>
    <property type="molecule type" value="Genomic_DNA"/>
</dbReference>
<gene>
    <name evidence="2" type="ORF">HH216_12100</name>
</gene>
<accession>A0A7L5DI02</accession>
<keyword evidence="1" id="KW-0812">Transmembrane</keyword>
<protein>
    <submittedName>
        <fullName evidence="2">Uncharacterized protein</fullName>
    </submittedName>
</protein>
<sequence length="64" mass="7438">MSIVQDKILTPEMKYTTQRNWSSTRNKSRSFFDQTTAIGTITIALFGYIVYQFVFPLIAKGILW</sequence>
<feature type="transmembrane region" description="Helical" evidence="1">
    <location>
        <begin position="37"/>
        <end position="59"/>
    </location>
</feature>
<evidence type="ECO:0000256" key="1">
    <source>
        <dbReference type="SAM" id="Phobius"/>
    </source>
</evidence>
<proteinExistence type="predicted"/>
<dbReference type="AlphaFoldDB" id="A0A7L5DI02"/>
<keyword evidence="1" id="KW-1133">Transmembrane helix</keyword>